<keyword evidence="13" id="KW-1185">Reference proteome</keyword>
<dbReference type="EMBL" id="JAADZU010000007">
    <property type="protein sequence ID" value="NDK88665.1"/>
    <property type="molecule type" value="Genomic_DNA"/>
</dbReference>
<feature type="domain" description="ABC transporter" evidence="11">
    <location>
        <begin position="17"/>
        <end position="254"/>
    </location>
</feature>
<keyword evidence="8" id="KW-0472">Membrane</keyword>
<keyword evidence="5 12" id="KW-0067">ATP-binding</keyword>
<evidence type="ECO:0000256" key="10">
    <source>
        <dbReference type="ARBA" id="ARBA00063837"/>
    </source>
</evidence>
<comment type="caution">
    <text evidence="12">The sequence shown here is derived from an EMBL/GenBank/DDBJ whole genome shotgun (WGS) entry which is preliminary data.</text>
</comment>
<dbReference type="PANTHER" id="PTHR43166:SF30">
    <property type="entry name" value="METHIONINE IMPORT ATP-BINDING PROTEIN METN"/>
    <property type="match status" value="1"/>
</dbReference>
<dbReference type="GO" id="GO:0006865">
    <property type="term" value="P:amino acid transport"/>
    <property type="evidence" value="ECO:0007669"/>
    <property type="project" value="UniProtKB-KW"/>
</dbReference>
<name>A0A7K3LK81_9ACTN</name>
<dbReference type="Pfam" id="PF00005">
    <property type="entry name" value="ABC_tran"/>
    <property type="match status" value="1"/>
</dbReference>
<dbReference type="SMART" id="SM00930">
    <property type="entry name" value="NIL"/>
    <property type="match status" value="1"/>
</dbReference>
<dbReference type="SUPFAM" id="SSF52540">
    <property type="entry name" value="P-loop containing nucleoside triphosphate hydrolases"/>
    <property type="match status" value="1"/>
</dbReference>
<evidence type="ECO:0000259" key="11">
    <source>
        <dbReference type="PROSITE" id="PS50893"/>
    </source>
</evidence>
<evidence type="ECO:0000256" key="4">
    <source>
        <dbReference type="ARBA" id="ARBA00022741"/>
    </source>
</evidence>
<keyword evidence="3" id="KW-1003">Cell membrane</keyword>
<comment type="subunit">
    <text evidence="10">Homodimer. Forms a membrane-associated complex with FtsX.</text>
</comment>
<dbReference type="GO" id="GO:0016887">
    <property type="term" value="F:ATP hydrolysis activity"/>
    <property type="evidence" value="ECO:0007669"/>
    <property type="project" value="InterPro"/>
</dbReference>
<protein>
    <submittedName>
        <fullName evidence="12">Methionine ABC transporter ATP-binding protein</fullName>
    </submittedName>
</protein>
<organism evidence="12 13">
    <name type="scientific">Gordonia desulfuricans</name>
    <dbReference type="NCBI Taxonomy" id="89051"/>
    <lineage>
        <taxon>Bacteria</taxon>
        <taxon>Bacillati</taxon>
        <taxon>Actinomycetota</taxon>
        <taxon>Actinomycetes</taxon>
        <taxon>Mycobacteriales</taxon>
        <taxon>Gordoniaceae</taxon>
        <taxon>Gordonia</taxon>
    </lineage>
</organism>
<dbReference type="Gene3D" id="3.40.50.300">
    <property type="entry name" value="P-loop containing nucleotide triphosphate hydrolases"/>
    <property type="match status" value="1"/>
</dbReference>
<evidence type="ECO:0000256" key="8">
    <source>
        <dbReference type="ARBA" id="ARBA00023136"/>
    </source>
</evidence>
<evidence type="ECO:0000313" key="12">
    <source>
        <dbReference type="EMBL" id="NDK88665.1"/>
    </source>
</evidence>
<dbReference type="InterPro" id="IPR027417">
    <property type="entry name" value="P-loop_NTPase"/>
</dbReference>
<keyword evidence="2" id="KW-0813">Transport</keyword>
<keyword evidence="4" id="KW-0547">Nucleotide-binding</keyword>
<dbReference type="PROSITE" id="PS00211">
    <property type="entry name" value="ABC_TRANSPORTER_1"/>
    <property type="match status" value="1"/>
</dbReference>
<dbReference type="RefSeq" id="WP_059037840.1">
    <property type="nucleotide sequence ID" value="NZ_JAADZU010000007.1"/>
</dbReference>
<comment type="similarity">
    <text evidence="1">Belongs to the ABC transporter superfamily.</text>
</comment>
<dbReference type="InterPro" id="IPR003439">
    <property type="entry name" value="ABC_transporter-like_ATP-bd"/>
</dbReference>
<evidence type="ECO:0000256" key="9">
    <source>
        <dbReference type="ARBA" id="ARBA00054718"/>
    </source>
</evidence>
<evidence type="ECO:0000313" key="13">
    <source>
        <dbReference type="Proteomes" id="UP000466307"/>
    </source>
</evidence>
<evidence type="ECO:0000256" key="5">
    <source>
        <dbReference type="ARBA" id="ARBA00022840"/>
    </source>
</evidence>
<dbReference type="GO" id="GO:0005524">
    <property type="term" value="F:ATP binding"/>
    <property type="evidence" value="ECO:0007669"/>
    <property type="project" value="UniProtKB-KW"/>
</dbReference>
<sequence length="353" mass="37086">MAPERPGAVAPSDGVAIEFQDVGKRFGKHADPVLDGVTLRIGAGEIVGVIGPSGAGKSTLARLINGLERPTSGRVLVHGRDHGGAREKELNALRTQIGMIFQQFNLFNSRTVEGNVGFGLQVAGVPAARRRERVAELLEFVGIADKAKAWPAALSGGQKQRVGIARALATSPSILIADEATSALDPQTTTDTLELLRRINSDLGTTIVVITHEMDVVREVCSRVAVLSGGRLVDHGDVYDVFDRPNSEVTRGLVRHAVAGTPDEKRLAVLRDRHPGRLVTVDIRDTPDQLDLPALAVRHGAAASVIHGGIVDLGGRPFGALTYELTGDPAGVTEVLAGSRSAAGVVVHEAVAS</sequence>
<dbReference type="PROSITE" id="PS50893">
    <property type="entry name" value="ABC_TRANSPORTER_2"/>
    <property type="match status" value="1"/>
</dbReference>
<dbReference type="SMART" id="SM00382">
    <property type="entry name" value="AAA"/>
    <property type="match status" value="1"/>
</dbReference>
<dbReference type="FunFam" id="3.40.50.300:FF:000056">
    <property type="entry name" value="Cell division ATP-binding protein FtsE"/>
    <property type="match status" value="1"/>
</dbReference>
<keyword evidence="7" id="KW-0029">Amino-acid transport</keyword>
<comment type="function">
    <text evidence="9">Part of the ABC transporter FtsEX involved in cellular division. Has ATPase activity.</text>
</comment>
<dbReference type="CDD" id="cd03258">
    <property type="entry name" value="ABC_MetN_methionine_transporter"/>
    <property type="match status" value="1"/>
</dbReference>
<dbReference type="GO" id="GO:0005886">
    <property type="term" value="C:plasma membrane"/>
    <property type="evidence" value="ECO:0007669"/>
    <property type="project" value="UniProtKB-ARBA"/>
</dbReference>
<dbReference type="AlphaFoldDB" id="A0A7K3LK81"/>
<dbReference type="Pfam" id="PF09383">
    <property type="entry name" value="NIL"/>
    <property type="match status" value="1"/>
</dbReference>
<evidence type="ECO:0000256" key="3">
    <source>
        <dbReference type="ARBA" id="ARBA00022475"/>
    </source>
</evidence>
<keyword evidence="6" id="KW-1278">Translocase</keyword>
<dbReference type="InterPro" id="IPR018449">
    <property type="entry name" value="NIL_domain"/>
</dbReference>
<evidence type="ECO:0000256" key="1">
    <source>
        <dbReference type="ARBA" id="ARBA00005417"/>
    </source>
</evidence>
<dbReference type="InterPro" id="IPR017871">
    <property type="entry name" value="ABC_transporter-like_CS"/>
</dbReference>
<reference evidence="12 13" key="1">
    <citation type="submission" date="2020-01" db="EMBL/GenBank/DDBJ databases">
        <title>Investigation of new actinobacteria for the biodesulphurisation of diesel fuel.</title>
        <authorList>
            <person name="Athi Narayanan S.M."/>
        </authorList>
    </citation>
    <scope>NUCLEOTIDE SEQUENCE [LARGE SCALE GENOMIC DNA]</scope>
    <source>
        <strain evidence="12 13">213E</strain>
    </source>
</reference>
<gene>
    <name evidence="12" type="ORF">GYA93_03565</name>
</gene>
<evidence type="ECO:0000256" key="2">
    <source>
        <dbReference type="ARBA" id="ARBA00022448"/>
    </source>
</evidence>
<accession>A0A7K3LK81</accession>
<dbReference type="InterPro" id="IPR003593">
    <property type="entry name" value="AAA+_ATPase"/>
</dbReference>
<dbReference type="Proteomes" id="UP000466307">
    <property type="component" value="Unassembled WGS sequence"/>
</dbReference>
<evidence type="ECO:0000256" key="7">
    <source>
        <dbReference type="ARBA" id="ARBA00022970"/>
    </source>
</evidence>
<dbReference type="InterPro" id="IPR050086">
    <property type="entry name" value="MetN_ABC_transporter-like"/>
</dbReference>
<dbReference type="PANTHER" id="PTHR43166">
    <property type="entry name" value="AMINO ACID IMPORT ATP-BINDING PROTEIN"/>
    <property type="match status" value="1"/>
</dbReference>
<proteinExistence type="inferred from homology"/>
<dbReference type="InterPro" id="IPR041701">
    <property type="entry name" value="MetN_ABC"/>
</dbReference>
<evidence type="ECO:0000256" key="6">
    <source>
        <dbReference type="ARBA" id="ARBA00022967"/>
    </source>
</evidence>